<feature type="domain" description="RNA polymerase sigma factor 70 region 4 type 2" evidence="6">
    <location>
        <begin position="119"/>
        <end position="170"/>
    </location>
</feature>
<keyword evidence="4" id="KW-0804">Transcription</keyword>
<dbReference type="Gene3D" id="1.10.1740.10">
    <property type="match status" value="1"/>
</dbReference>
<sequence length="192" mass="22085">MRDPEKKPEGLMNKRSSPFEIFFMEHYRPLVYFARKFIKDTEAAEDVVQDTFIKFLGREADFDKEIAARSFLYIAVRNASLNYLRQQQNHKRILAANEVKEAQDSFVLQAIIQSEALSEVHKAINELPEGCRKVFRLGYLDGLSNLEIANHLSISINTVKTQKARALQLLRLKISPEFFALLSLLVMGYSSN</sequence>
<dbReference type="InterPro" id="IPR014284">
    <property type="entry name" value="RNA_pol_sigma-70_dom"/>
</dbReference>
<dbReference type="STRING" id="1285928.SAMN04487894_101540"/>
<dbReference type="NCBIfam" id="TIGR02985">
    <property type="entry name" value="Sig70_bacteroi1"/>
    <property type="match status" value="1"/>
</dbReference>
<dbReference type="GO" id="GO:0016987">
    <property type="term" value="F:sigma factor activity"/>
    <property type="evidence" value="ECO:0007669"/>
    <property type="project" value="UniProtKB-KW"/>
</dbReference>
<proteinExistence type="inferred from homology"/>
<name>A0A1G6JHS7_NIADE</name>
<dbReference type="NCBIfam" id="TIGR02937">
    <property type="entry name" value="sigma70-ECF"/>
    <property type="match status" value="1"/>
</dbReference>
<gene>
    <name evidence="7" type="ORF">SAMN04487894_101540</name>
</gene>
<dbReference type="PANTHER" id="PTHR43133">
    <property type="entry name" value="RNA POLYMERASE ECF-TYPE SIGMA FACTO"/>
    <property type="match status" value="1"/>
</dbReference>
<keyword evidence="2" id="KW-0805">Transcription regulation</keyword>
<evidence type="ECO:0000313" key="8">
    <source>
        <dbReference type="Proteomes" id="UP000198757"/>
    </source>
</evidence>
<comment type="similarity">
    <text evidence="1">Belongs to the sigma-70 factor family. ECF subfamily.</text>
</comment>
<evidence type="ECO:0000256" key="2">
    <source>
        <dbReference type="ARBA" id="ARBA00023015"/>
    </source>
</evidence>
<dbReference type="InterPro" id="IPR014327">
    <property type="entry name" value="RNA_pol_sigma70_bacteroid"/>
</dbReference>
<evidence type="ECO:0000256" key="3">
    <source>
        <dbReference type="ARBA" id="ARBA00023082"/>
    </source>
</evidence>
<protein>
    <submittedName>
        <fullName evidence="7">RNA polymerase sigma-70 factor, ECF subfamily</fullName>
    </submittedName>
</protein>
<dbReference type="SUPFAM" id="SSF88659">
    <property type="entry name" value="Sigma3 and sigma4 domains of RNA polymerase sigma factors"/>
    <property type="match status" value="1"/>
</dbReference>
<dbReference type="Gene3D" id="1.10.10.10">
    <property type="entry name" value="Winged helix-like DNA-binding domain superfamily/Winged helix DNA-binding domain"/>
    <property type="match status" value="1"/>
</dbReference>
<evidence type="ECO:0000313" key="7">
    <source>
        <dbReference type="EMBL" id="SDC18231.1"/>
    </source>
</evidence>
<dbReference type="SUPFAM" id="SSF88946">
    <property type="entry name" value="Sigma2 domain of RNA polymerase sigma factors"/>
    <property type="match status" value="1"/>
</dbReference>
<dbReference type="PANTHER" id="PTHR43133:SF46">
    <property type="entry name" value="RNA POLYMERASE SIGMA-70 FACTOR ECF SUBFAMILY"/>
    <property type="match status" value="1"/>
</dbReference>
<dbReference type="InterPro" id="IPR013324">
    <property type="entry name" value="RNA_pol_sigma_r3/r4-like"/>
</dbReference>
<dbReference type="InterPro" id="IPR036388">
    <property type="entry name" value="WH-like_DNA-bd_sf"/>
</dbReference>
<dbReference type="GO" id="GO:0003677">
    <property type="term" value="F:DNA binding"/>
    <property type="evidence" value="ECO:0007669"/>
    <property type="project" value="InterPro"/>
</dbReference>
<reference evidence="8" key="1">
    <citation type="submission" date="2016-10" db="EMBL/GenBank/DDBJ databases">
        <authorList>
            <person name="Varghese N."/>
            <person name="Submissions S."/>
        </authorList>
    </citation>
    <scope>NUCLEOTIDE SEQUENCE [LARGE SCALE GENOMIC DNA]</scope>
    <source>
        <strain evidence="8">DSM 25811 / CCM 8410 / LMG 26954 / E90</strain>
    </source>
</reference>
<feature type="domain" description="RNA polymerase sigma-70 region 2" evidence="5">
    <location>
        <begin position="23"/>
        <end position="88"/>
    </location>
</feature>
<dbReference type="InterPro" id="IPR013325">
    <property type="entry name" value="RNA_pol_sigma_r2"/>
</dbReference>
<organism evidence="7 8">
    <name type="scientific">Niabella drilacis (strain DSM 25811 / CCM 8410 / CCUG 62505 / LMG 26954 / E90)</name>
    <dbReference type="NCBI Taxonomy" id="1285928"/>
    <lineage>
        <taxon>Bacteria</taxon>
        <taxon>Pseudomonadati</taxon>
        <taxon>Bacteroidota</taxon>
        <taxon>Chitinophagia</taxon>
        <taxon>Chitinophagales</taxon>
        <taxon>Chitinophagaceae</taxon>
        <taxon>Niabella</taxon>
    </lineage>
</organism>
<dbReference type="AlphaFoldDB" id="A0A1G6JHS7"/>
<dbReference type="Proteomes" id="UP000198757">
    <property type="component" value="Unassembled WGS sequence"/>
</dbReference>
<accession>A0A1G6JHS7</accession>
<dbReference type="InterPro" id="IPR007627">
    <property type="entry name" value="RNA_pol_sigma70_r2"/>
</dbReference>
<evidence type="ECO:0000256" key="1">
    <source>
        <dbReference type="ARBA" id="ARBA00010641"/>
    </source>
</evidence>
<dbReference type="CDD" id="cd06171">
    <property type="entry name" value="Sigma70_r4"/>
    <property type="match status" value="1"/>
</dbReference>
<keyword evidence="3" id="KW-0731">Sigma factor</keyword>
<dbReference type="InterPro" id="IPR039425">
    <property type="entry name" value="RNA_pol_sigma-70-like"/>
</dbReference>
<dbReference type="Pfam" id="PF04542">
    <property type="entry name" value="Sigma70_r2"/>
    <property type="match status" value="1"/>
</dbReference>
<evidence type="ECO:0000256" key="4">
    <source>
        <dbReference type="ARBA" id="ARBA00023163"/>
    </source>
</evidence>
<keyword evidence="8" id="KW-1185">Reference proteome</keyword>
<evidence type="ECO:0000259" key="5">
    <source>
        <dbReference type="Pfam" id="PF04542"/>
    </source>
</evidence>
<dbReference type="InterPro" id="IPR013249">
    <property type="entry name" value="RNA_pol_sigma70_r4_t2"/>
</dbReference>
<dbReference type="GO" id="GO:0006352">
    <property type="term" value="P:DNA-templated transcription initiation"/>
    <property type="evidence" value="ECO:0007669"/>
    <property type="project" value="InterPro"/>
</dbReference>
<dbReference type="Pfam" id="PF08281">
    <property type="entry name" value="Sigma70_r4_2"/>
    <property type="match status" value="1"/>
</dbReference>
<dbReference type="EMBL" id="FMZO01000001">
    <property type="protein sequence ID" value="SDC18231.1"/>
    <property type="molecule type" value="Genomic_DNA"/>
</dbReference>
<evidence type="ECO:0000259" key="6">
    <source>
        <dbReference type="Pfam" id="PF08281"/>
    </source>
</evidence>